<dbReference type="InterPro" id="IPR013321">
    <property type="entry name" value="Arc_rbn_hlx_hlx"/>
</dbReference>
<proteinExistence type="predicted"/>
<dbReference type="EMBL" id="CP027805">
    <property type="protein sequence ID" value="AWD63492.1"/>
    <property type="molecule type" value="Genomic_DNA"/>
</dbReference>
<accession>A0A2S1EU54</accession>
<organism evidence="1 2">
    <name type="scientific">Limosilactobacillus reuteri</name>
    <name type="common">Lactobacillus reuteri</name>
    <dbReference type="NCBI Taxonomy" id="1598"/>
    <lineage>
        <taxon>Bacteria</taxon>
        <taxon>Bacillati</taxon>
        <taxon>Bacillota</taxon>
        <taxon>Bacilli</taxon>
        <taxon>Lactobacillales</taxon>
        <taxon>Lactobacillaceae</taxon>
        <taxon>Limosilactobacillus</taxon>
    </lineage>
</organism>
<sequence>MILIFYDHNTLSYDCEVITISSKVQVNIDPELKQSAENIIKEIGLTPTAVINGMYKQIVATGKIPLSFSLTSKQRAELELREVSKKIPVREVKTKEELEKFFNED</sequence>
<dbReference type="AlphaFoldDB" id="A0A2S1EU54"/>
<dbReference type="Gene3D" id="1.10.1220.10">
    <property type="entry name" value="Met repressor-like"/>
    <property type="match status" value="1"/>
</dbReference>
<protein>
    <submittedName>
        <fullName evidence="1">DNA damage-inducible protein</fullName>
    </submittedName>
</protein>
<reference evidence="1 2" key="1">
    <citation type="submission" date="2018-03" db="EMBL/GenBank/DDBJ databases">
        <title>Complete Genome Sequence of the Chinese traditional Highland Barley wine Isolate Lactobacillus reuteri WHH1689.</title>
        <authorList>
            <person name="Chen S."/>
            <person name="Chen L."/>
            <person name="Chen L."/>
            <person name="Li Y."/>
        </authorList>
    </citation>
    <scope>NUCLEOTIDE SEQUENCE [LARGE SCALE GENOMIC DNA]</scope>
    <source>
        <strain evidence="1 2">WHH1689</strain>
    </source>
</reference>
<gene>
    <name evidence="1" type="ORF">LWHH1689_2211</name>
</gene>
<evidence type="ECO:0000313" key="2">
    <source>
        <dbReference type="Proteomes" id="UP000244369"/>
    </source>
</evidence>
<evidence type="ECO:0000313" key="1">
    <source>
        <dbReference type="EMBL" id="AWD63492.1"/>
    </source>
</evidence>
<dbReference type="GO" id="GO:0006355">
    <property type="term" value="P:regulation of DNA-templated transcription"/>
    <property type="evidence" value="ECO:0007669"/>
    <property type="project" value="InterPro"/>
</dbReference>
<dbReference type="InterPro" id="IPR007337">
    <property type="entry name" value="RelB/DinJ"/>
</dbReference>
<dbReference type="Proteomes" id="UP000244369">
    <property type="component" value="Chromosome"/>
</dbReference>
<dbReference type="Pfam" id="PF04221">
    <property type="entry name" value="RelB"/>
    <property type="match status" value="1"/>
</dbReference>
<name>A0A2S1EU54_LIMRT</name>
<dbReference type="NCBIfam" id="TIGR02384">
    <property type="entry name" value="RelB_DinJ"/>
    <property type="match status" value="1"/>
</dbReference>